<feature type="domain" description="Protein kinase" evidence="7">
    <location>
        <begin position="309"/>
        <end position="559"/>
    </location>
</feature>
<dbReference type="Gene3D" id="1.10.510.10">
    <property type="entry name" value="Transferase(Phosphotransferase) domain 1"/>
    <property type="match status" value="1"/>
</dbReference>
<gene>
    <name evidence="8" type="ORF">SPRG_08432</name>
</gene>
<dbReference type="Pfam" id="PF13516">
    <property type="entry name" value="LRR_6"/>
    <property type="match status" value="1"/>
</dbReference>
<keyword evidence="8" id="KW-0808">Transferase</keyword>
<keyword evidence="6" id="KW-0325">Glycoprotein</keyword>
<dbReference type="Gene3D" id="3.80.10.10">
    <property type="entry name" value="Ribonuclease Inhibitor"/>
    <property type="match status" value="1"/>
</dbReference>
<dbReference type="InterPro" id="IPR003591">
    <property type="entry name" value="Leu-rich_rpt_typical-subtyp"/>
</dbReference>
<dbReference type="SUPFAM" id="SSF52058">
    <property type="entry name" value="L domain-like"/>
    <property type="match status" value="1"/>
</dbReference>
<dbReference type="PANTHER" id="PTHR45974">
    <property type="entry name" value="RECEPTOR-LIKE PROTEIN 55"/>
    <property type="match status" value="1"/>
</dbReference>
<dbReference type="RefSeq" id="XP_012203056.1">
    <property type="nucleotide sequence ID" value="XM_012347666.1"/>
</dbReference>
<evidence type="ECO:0000256" key="4">
    <source>
        <dbReference type="ARBA" id="ARBA00022737"/>
    </source>
</evidence>
<keyword evidence="2" id="KW-0433">Leucine-rich repeat</keyword>
<keyword evidence="8" id="KW-0418">Kinase</keyword>
<dbReference type="GO" id="GO:0005524">
    <property type="term" value="F:ATP binding"/>
    <property type="evidence" value="ECO:0007669"/>
    <property type="project" value="InterPro"/>
</dbReference>
<keyword evidence="5" id="KW-0472">Membrane</keyword>
<name>A0A067C779_SAPPC</name>
<dbReference type="EMBL" id="KK583225">
    <property type="protein sequence ID" value="KDO26358.1"/>
    <property type="molecule type" value="Genomic_DNA"/>
</dbReference>
<dbReference type="GO" id="GO:0016020">
    <property type="term" value="C:membrane"/>
    <property type="evidence" value="ECO:0007669"/>
    <property type="project" value="UniProtKB-SubCell"/>
</dbReference>
<evidence type="ECO:0000259" key="7">
    <source>
        <dbReference type="PROSITE" id="PS50011"/>
    </source>
</evidence>
<dbReference type="VEuPathDB" id="FungiDB:SPRG_08432"/>
<dbReference type="GeneID" id="24130651"/>
<organism evidence="8 9">
    <name type="scientific">Saprolegnia parasitica (strain CBS 223.65)</name>
    <dbReference type="NCBI Taxonomy" id="695850"/>
    <lineage>
        <taxon>Eukaryota</taxon>
        <taxon>Sar</taxon>
        <taxon>Stramenopiles</taxon>
        <taxon>Oomycota</taxon>
        <taxon>Saprolegniomycetes</taxon>
        <taxon>Saprolegniales</taxon>
        <taxon>Saprolegniaceae</taxon>
        <taxon>Saprolegnia</taxon>
    </lineage>
</organism>
<dbReference type="Pfam" id="PF13855">
    <property type="entry name" value="LRR_8"/>
    <property type="match status" value="1"/>
</dbReference>
<dbReference type="SUPFAM" id="SSF56112">
    <property type="entry name" value="Protein kinase-like (PK-like)"/>
    <property type="match status" value="1"/>
</dbReference>
<reference evidence="8 9" key="1">
    <citation type="journal article" date="2013" name="PLoS Genet.">
        <title>Distinctive expansion of potential virulence genes in the genome of the oomycete fish pathogen Saprolegnia parasitica.</title>
        <authorList>
            <person name="Jiang R.H."/>
            <person name="de Bruijn I."/>
            <person name="Haas B.J."/>
            <person name="Belmonte R."/>
            <person name="Lobach L."/>
            <person name="Christie J."/>
            <person name="van den Ackerveken G."/>
            <person name="Bottin A."/>
            <person name="Bulone V."/>
            <person name="Diaz-Moreno S.M."/>
            <person name="Dumas B."/>
            <person name="Fan L."/>
            <person name="Gaulin E."/>
            <person name="Govers F."/>
            <person name="Grenville-Briggs L.J."/>
            <person name="Horner N.R."/>
            <person name="Levin J.Z."/>
            <person name="Mammella M."/>
            <person name="Meijer H.J."/>
            <person name="Morris P."/>
            <person name="Nusbaum C."/>
            <person name="Oome S."/>
            <person name="Phillips A.J."/>
            <person name="van Rooyen D."/>
            <person name="Rzeszutek E."/>
            <person name="Saraiva M."/>
            <person name="Secombes C.J."/>
            <person name="Seidl M.F."/>
            <person name="Snel B."/>
            <person name="Stassen J.H."/>
            <person name="Sykes S."/>
            <person name="Tripathy S."/>
            <person name="van den Berg H."/>
            <person name="Vega-Arreguin J.C."/>
            <person name="Wawra S."/>
            <person name="Young S.K."/>
            <person name="Zeng Q."/>
            <person name="Dieguez-Uribeondo J."/>
            <person name="Russ C."/>
            <person name="Tyler B.M."/>
            <person name="van West P."/>
        </authorList>
    </citation>
    <scope>NUCLEOTIDE SEQUENCE [LARGE SCALE GENOMIC DNA]</scope>
    <source>
        <strain evidence="8 9">CBS 223.65</strain>
    </source>
</reference>
<keyword evidence="3" id="KW-0732">Signal</keyword>
<dbReference type="GO" id="GO:0004672">
    <property type="term" value="F:protein kinase activity"/>
    <property type="evidence" value="ECO:0007669"/>
    <property type="project" value="InterPro"/>
</dbReference>
<proteinExistence type="predicted"/>
<dbReference type="InterPro" id="IPR001611">
    <property type="entry name" value="Leu-rich_rpt"/>
</dbReference>
<dbReference type="Pfam" id="PF07714">
    <property type="entry name" value="PK_Tyr_Ser-Thr"/>
    <property type="match status" value="1"/>
</dbReference>
<dbReference type="InterPro" id="IPR001245">
    <property type="entry name" value="Ser-Thr/Tyr_kinase_cat_dom"/>
</dbReference>
<dbReference type="PROSITE" id="PS50011">
    <property type="entry name" value="PROTEIN_KINASE_DOM"/>
    <property type="match status" value="1"/>
</dbReference>
<evidence type="ECO:0000313" key="9">
    <source>
        <dbReference type="Proteomes" id="UP000030745"/>
    </source>
</evidence>
<dbReference type="PROSITE" id="PS51450">
    <property type="entry name" value="LRR"/>
    <property type="match status" value="2"/>
</dbReference>
<dbReference type="PANTHER" id="PTHR45974:SF266">
    <property type="entry name" value="LEUCINE-RICH REPEAT RECEPTOR PROTEIN KINASE HPCA1"/>
    <property type="match status" value="1"/>
</dbReference>
<dbReference type="OMA" id="YGACEGH"/>
<keyword evidence="4" id="KW-0677">Repeat</keyword>
<keyword evidence="9" id="KW-1185">Reference proteome</keyword>
<comment type="subcellular location">
    <subcellularLocation>
        <location evidence="1">Membrane</location>
    </subcellularLocation>
</comment>
<dbReference type="STRING" id="695850.A0A067C779"/>
<protein>
    <submittedName>
        <fullName evidence="8">TKL protein kinase</fullName>
    </submittedName>
</protein>
<dbReference type="AlphaFoldDB" id="A0A067C779"/>
<evidence type="ECO:0000256" key="6">
    <source>
        <dbReference type="ARBA" id="ARBA00023180"/>
    </source>
</evidence>
<evidence type="ECO:0000256" key="2">
    <source>
        <dbReference type="ARBA" id="ARBA00022614"/>
    </source>
</evidence>
<accession>A0A067C779</accession>
<dbReference type="KEGG" id="spar:SPRG_08432"/>
<dbReference type="InterPro" id="IPR000719">
    <property type="entry name" value="Prot_kinase_dom"/>
</dbReference>
<evidence type="ECO:0000256" key="1">
    <source>
        <dbReference type="ARBA" id="ARBA00004370"/>
    </source>
</evidence>
<dbReference type="InterPro" id="IPR032675">
    <property type="entry name" value="LRR_dom_sf"/>
</dbReference>
<dbReference type="InterPro" id="IPR011009">
    <property type="entry name" value="Kinase-like_dom_sf"/>
</dbReference>
<dbReference type="Proteomes" id="UP000030745">
    <property type="component" value="Unassembled WGS sequence"/>
</dbReference>
<evidence type="ECO:0000313" key="8">
    <source>
        <dbReference type="EMBL" id="KDO26358.1"/>
    </source>
</evidence>
<evidence type="ECO:0000256" key="3">
    <source>
        <dbReference type="ARBA" id="ARBA00022729"/>
    </source>
</evidence>
<evidence type="ECO:0000256" key="5">
    <source>
        <dbReference type="ARBA" id="ARBA00023136"/>
    </source>
</evidence>
<sequence length="559" mass="59497">MAVASNTLYGACEGHQSSSSSSITGPCLVSKGGNATTTRVEAVNGVVNLQNASISDVASFPPTATVLDLSKNAIALLASDPVPALRLLNLSHNKLRTTDTLPRFAALQTLDLSYNAIADVGNLTLALPSLTSLSLANNRITSLRNPTFPLSLQSLDLSGNALTTLDLSAATFRQLNALPYLSLGNVSITACSGALHLLRASVVCVLETDTPRTTLLMTACGQLIMVFSCIGLCVFAYLVCAKRVLDSPGPPAANNHLRDTCLSSAYSIMEDDPMEYRISLSLEIDTKPFETILFHDTRLMPLQLAMKDIKKLKLLSSTAYTTMYVAERYGAKVHATMLTPCAVQDTTMRLGGLVHGIAFLARLSHPNIVPLLGFATSSSLLDLTVVTEFMALGSLSDVLRDASLVKYLRWTTPTSNGVVPLKAQLALDVATAVAHLHSLATPILHNAISIDHVFVSSEWRAHLGGFMYATYVDEPKTLLAPNAAPEVLAGGLPSTTHSDVYLLGQLLVDLEVANDMPETICAIVASCMALEPTTRPSALEVATRLRHCLPSSRTVGAIE</sequence>
<dbReference type="SMART" id="SM00369">
    <property type="entry name" value="LRR_TYP"/>
    <property type="match status" value="3"/>
</dbReference>
<dbReference type="OrthoDB" id="71898at2759"/>